<accession>A0A1Y2B121</accession>
<evidence type="ECO:0000313" key="2">
    <source>
        <dbReference type="Proteomes" id="UP000193642"/>
    </source>
</evidence>
<sequence>MTTTAPRETIELWVQLKSNTPGAVNQAVLVSTQNCRFVTHFIDAIKQKLHNKLIHVDPDNITLHTTEDSPALETDDPLPAQNTKQTALIVKPQHLYSSRSSQGGPHPKRLKLWDKLNTDFALAGIATNDGFTPFLSITWNIVEDTFRPVYVKYQQDLKPIPDDKFNILVEWLSTIYKCLGTQLTGSSSNNEAKRIHLIAPIIWVVASLLDGVTVDVERTIRGRRIKANGKFEFMLERQNKRICIVAAKKQDLDQGLAQNLVGCEVVSDLDDTHEVYGIVTTFEKWIFLKSLDGKILFDENSNLSFDSDGVPDRAQLKNVVGKTYHLLL</sequence>
<dbReference type="AlphaFoldDB" id="A0A1Y2B121"/>
<name>A0A1Y2B121_9FUNG</name>
<dbReference type="Proteomes" id="UP000193642">
    <property type="component" value="Unassembled WGS sequence"/>
</dbReference>
<proteinExistence type="predicted"/>
<dbReference type="OrthoDB" id="114370at2759"/>
<gene>
    <name evidence="1" type="ORF">BCR33DRAFT_725140</name>
</gene>
<dbReference type="EMBL" id="MCGO01000095">
    <property type="protein sequence ID" value="ORY28436.1"/>
    <property type="molecule type" value="Genomic_DNA"/>
</dbReference>
<reference evidence="1 2" key="1">
    <citation type="submission" date="2016-07" db="EMBL/GenBank/DDBJ databases">
        <title>Pervasive Adenine N6-methylation of Active Genes in Fungi.</title>
        <authorList>
            <consortium name="DOE Joint Genome Institute"/>
            <person name="Mondo S.J."/>
            <person name="Dannebaum R.O."/>
            <person name="Kuo R.C."/>
            <person name="Labutti K."/>
            <person name="Haridas S."/>
            <person name="Kuo A."/>
            <person name="Salamov A."/>
            <person name="Ahrendt S.R."/>
            <person name="Lipzen A."/>
            <person name="Sullivan W."/>
            <person name="Andreopoulos W.B."/>
            <person name="Clum A."/>
            <person name="Lindquist E."/>
            <person name="Daum C."/>
            <person name="Ramamoorthy G.K."/>
            <person name="Gryganskyi A."/>
            <person name="Culley D."/>
            <person name="Magnuson J.K."/>
            <person name="James T.Y."/>
            <person name="O'Malley M.A."/>
            <person name="Stajich J.E."/>
            <person name="Spatafora J.W."/>
            <person name="Visel A."/>
            <person name="Grigoriev I.V."/>
        </authorList>
    </citation>
    <scope>NUCLEOTIDE SEQUENCE [LARGE SCALE GENOMIC DNA]</scope>
    <source>
        <strain evidence="1 2">JEL800</strain>
    </source>
</reference>
<keyword evidence="2" id="KW-1185">Reference proteome</keyword>
<protein>
    <submittedName>
        <fullName evidence="1">Uncharacterized protein</fullName>
    </submittedName>
</protein>
<organism evidence="1 2">
    <name type="scientific">Rhizoclosmatium globosum</name>
    <dbReference type="NCBI Taxonomy" id="329046"/>
    <lineage>
        <taxon>Eukaryota</taxon>
        <taxon>Fungi</taxon>
        <taxon>Fungi incertae sedis</taxon>
        <taxon>Chytridiomycota</taxon>
        <taxon>Chytridiomycota incertae sedis</taxon>
        <taxon>Chytridiomycetes</taxon>
        <taxon>Chytridiales</taxon>
        <taxon>Chytriomycetaceae</taxon>
        <taxon>Rhizoclosmatium</taxon>
    </lineage>
</organism>
<evidence type="ECO:0000313" key="1">
    <source>
        <dbReference type="EMBL" id="ORY28436.1"/>
    </source>
</evidence>
<comment type="caution">
    <text evidence="1">The sequence shown here is derived from an EMBL/GenBank/DDBJ whole genome shotgun (WGS) entry which is preliminary data.</text>
</comment>